<keyword evidence="2" id="KW-1185">Reference proteome</keyword>
<reference evidence="1" key="1">
    <citation type="submission" date="2021-10" db="EMBL/GenBank/DDBJ databases">
        <title>Tamlana sargassums sp. nov., and Tamlana laminarinivorans sp. nov., two new bacteria isolated from the brown alga.</title>
        <authorList>
            <person name="Li J."/>
        </authorList>
    </citation>
    <scope>NUCLEOTIDE SEQUENCE</scope>
    <source>
        <strain evidence="1">62-3</strain>
    </source>
</reference>
<protein>
    <submittedName>
        <fullName evidence="1">Uncharacterized protein</fullName>
    </submittedName>
</protein>
<sequence length="72" mass="8309">MNSVLVFKTSITSKGEIKQLKPVLNTLIAKNDYWNFDLEDCDNIFRVETKTVAPNSILQLFKSFGFYCEELV</sequence>
<evidence type="ECO:0000313" key="2">
    <source>
        <dbReference type="Proteomes" id="UP001139286"/>
    </source>
</evidence>
<dbReference type="AlphaFoldDB" id="A0A9X1I3F4"/>
<organism evidence="1 2">
    <name type="scientific">Neotamlana sargassicola</name>
    <dbReference type="NCBI Taxonomy" id="2883125"/>
    <lineage>
        <taxon>Bacteria</taxon>
        <taxon>Pseudomonadati</taxon>
        <taxon>Bacteroidota</taxon>
        <taxon>Flavobacteriia</taxon>
        <taxon>Flavobacteriales</taxon>
        <taxon>Flavobacteriaceae</taxon>
        <taxon>Neotamlana</taxon>
    </lineage>
</organism>
<evidence type="ECO:0000313" key="1">
    <source>
        <dbReference type="EMBL" id="MCB4806843.1"/>
    </source>
</evidence>
<name>A0A9X1I3F4_9FLAO</name>
<dbReference type="Proteomes" id="UP001139286">
    <property type="component" value="Unassembled WGS sequence"/>
</dbReference>
<dbReference type="EMBL" id="JAJAPX010000001">
    <property type="protein sequence ID" value="MCB4806843.1"/>
    <property type="molecule type" value="Genomic_DNA"/>
</dbReference>
<dbReference type="RefSeq" id="WP_226694334.1">
    <property type="nucleotide sequence ID" value="NZ_JAJAPX010000001.1"/>
</dbReference>
<gene>
    <name evidence="1" type="ORF">LG651_01175</name>
</gene>
<proteinExistence type="predicted"/>
<comment type="caution">
    <text evidence="1">The sequence shown here is derived from an EMBL/GenBank/DDBJ whole genome shotgun (WGS) entry which is preliminary data.</text>
</comment>
<accession>A0A9X1I3F4</accession>